<dbReference type="AlphaFoldDB" id="A0A0L0VJV6"/>
<gene>
    <name evidence="1" type="ORF">PSTG_07269</name>
</gene>
<proteinExistence type="predicted"/>
<organism evidence="1 2">
    <name type="scientific">Puccinia striiformis f. sp. tritici PST-78</name>
    <dbReference type="NCBI Taxonomy" id="1165861"/>
    <lineage>
        <taxon>Eukaryota</taxon>
        <taxon>Fungi</taxon>
        <taxon>Dikarya</taxon>
        <taxon>Basidiomycota</taxon>
        <taxon>Pucciniomycotina</taxon>
        <taxon>Pucciniomycetes</taxon>
        <taxon>Pucciniales</taxon>
        <taxon>Pucciniaceae</taxon>
        <taxon>Puccinia</taxon>
    </lineage>
</organism>
<protein>
    <submittedName>
        <fullName evidence="1">Uncharacterized protein</fullName>
    </submittedName>
</protein>
<name>A0A0L0VJV6_9BASI</name>
<dbReference type="Proteomes" id="UP000054564">
    <property type="component" value="Unassembled WGS sequence"/>
</dbReference>
<comment type="caution">
    <text evidence="1">The sequence shown here is derived from an EMBL/GenBank/DDBJ whole genome shotgun (WGS) entry which is preliminary data.</text>
</comment>
<dbReference type="EMBL" id="AJIL01000045">
    <property type="protein sequence ID" value="KNE99555.1"/>
    <property type="molecule type" value="Genomic_DNA"/>
</dbReference>
<keyword evidence="2" id="KW-1185">Reference proteome</keyword>
<accession>A0A0L0VJV6</accession>
<evidence type="ECO:0000313" key="1">
    <source>
        <dbReference type="EMBL" id="KNE99555.1"/>
    </source>
</evidence>
<reference evidence="2" key="1">
    <citation type="submission" date="2014-03" db="EMBL/GenBank/DDBJ databases">
        <title>The Genome Sequence of Puccinia striiformis f. sp. tritici PST-78.</title>
        <authorList>
            <consortium name="The Broad Institute Genome Sequencing Platform"/>
            <person name="Cuomo C."/>
            <person name="Hulbert S."/>
            <person name="Chen X."/>
            <person name="Walker B."/>
            <person name="Young S.K."/>
            <person name="Zeng Q."/>
            <person name="Gargeya S."/>
            <person name="Fitzgerald M."/>
            <person name="Haas B."/>
            <person name="Abouelleil A."/>
            <person name="Alvarado L."/>
            <person name="Arachchi H.M."/>
            <person name="Berlin A.M."/>
            <person name="Chapman S.B."/>
            <person name="Goldberg J."/>
            <person name="Griggs A."/>
            <person name="Gujja S."/>
            <person name="Hansen M."/>
            <person name="Howarth C."/>
            <person name="Imamovic A."/>
            <person name="Larimer J."/>
            <person name="McCowan C."/>
            <person name="Montmayeur A."/>
            <person name="Murphy C."/>
            <person name="Neiman D."/>
            <person name="Pearson M."/>
            <person name="Priest M."/>
            <person name="Roberts A."/>
            <person name="Saif S."/>
            <person name="Shea T."/>
            <person name="Sisk P."/>
            <person name="Sykes S."/>
            <person name="Wortman J."/>
            <person name="Nusbaum C."/>
            <person name="Birren B."/>
        </authorList>
    </citation>
    <scope>NUCLEOTIDE SEQUENCE [LARGE SCALE GENOMIC DNA]</scope>
    <source>
        <strain evidence="2">race PST-78</strain>
    </source>
</reference>
<evidence type="ECO:0000313" key="2">
    <source>
        <dbReference type="Proteomes" id="UP000054564"/>
    </source>
</evidence>
<sequence>MAKYDLSGDWPCSLFVRQTLPTNRASWLAGISRLQSNLLPSLSCQLINLSRVLSSSDLFNDQGPKFDLIFKTQLELGCT</sequence>